<name>A0A926DQE9_9FIRM</name>
<dbReference type="GO" id="GO:0005524">
    <property type="term" value="F:ATP binding"/>
    <property type="evidence" value="ECO:0007669"/>
    <property type="project" value="UniProtKB-KW"/>
</dbReference>
<keyword evidence="3" id="KW-0547">Nucleotide-binding</keyword>
<evidence type="ECO:0000313" key="9">
    <source>
        <dbReference type="EMBL" id="MBC8542641.1"/>
    </source>
</evidence>
<organism evidence="9 10">
    <name type="scientific">Bianquea renquensis</name>
    <dbReference type="NCBI Taxonomy" id="2763661"/>
    <lineage>
        <taxon>Bacteria</taxon>
        <taxon>Bacillati</taxon>
        <taxon>Bacillota</taxon>
        <taxon>Clostridia</taxon>
        <taxon>Eubacteriales</taxon>
        <taxon>Bianqueaceae</taxon>
        <taxon>Bianquea</taxon>
    </lineage>
</organism>
<keyword evidence="4" id="KW-0418">Kinase</keyword>
<dbReference type="GO" id="GO:0019301">
    <property type="term" value="P:rhamnose catabolic process"/>
    <property type="evidence" value="ECO:0007669"/>
    <property type="project" value="InterPro"/>
</dbReference>
<dbReference type="PIRSF" id="PIRSF000538">
    <property type="entry name" value="GlpK"/>
    <property type="match status" value="1"/>
</dbReference>
<dbReference type="InterPro" id="IPR000577">
    <property type="entry name" value="Carb_kinase_FGGY"/>
</dbReference>
<feature type="domain" description="Carbohydrate kinase FGGY N-terminal" evidence="7">
    <location>
        <begin position="7"/>
        <end position="246"/>
    </location>
</feature>
<dbReference type="Gene3D" id="3.30.420.40">
    <property type="match status" value="2"/>
</dbReference>
<dbReference type="InterPro" id="IPR018484">
    <property type="entry name" value="FGGY_N"/>
</dbReference>
<evidence type="ECO:0000259" key="8">
    <source>
        <dbReference type="Pfam" id="PF02782"/>
    </source>
</evidence>
<dbReference type="InterPro" id="IPR050406">
    <property type="entry name" value="FGGY_Carb_Kinase"/>
</dbReference>
<dbReference type="SUPFAM" id="SSF53067">
    <property type="entry name" value="Actin-like ATPase domain"/>
    <property type="match status" value="2"/>
</dbReference>
<evidence type="ECO:0000259" key="7">
    <source>
        <dbReference type="Pfam" id="PF00370"/>
    </source>
</evidence>
<dbReference type="RefSeq" id="WP_177717319.1">
    <property type="nucleotide sequence ID" value="NZ_JACRSQ010000003.1"/>
</dbReference>
<evidence type="ECO:0000256" key="4">
    <source>
        <dbReference type="ARBA" id="ARBA00022777"/>
    </source>
</evidence>
<dbReference type="PANTHER" id="PTHR43095">
    <property type="entry name" value="SUGAR KINASE"/>
    <property type="match status" value="1"/>
</dbReference>
<evidence type="ECO:0000256" key="1">
    <source>
        <dbReference type="ARBA" id="ARBA00009156"/>
    </source>
</evidence>
<evidence type="ECO:0000313" key="10">
    <source>
        <dbReference type="Proteomes" id="UP000657006"/>
    </source>
</evidence>
<dbReference type="Pfam" id="PF00370">
    <property type="entry name" value="FGGY_N"/>
    <property type="match status" value="1"/>
</dbReference>
<evidence type="ECO:0000256" key="3">
    <source>
        <dbReference type="ARBA" id="ARBA00022741"/>
    </source>
</evidence>
<feature type="domain" description="Carbohydrate kinase FGGY C-terminal" evidence="8">
    <location>
        <begin position="258"/>
        <end position="448"/>
    </location>
</feature>
<dbReference type="InterPro" id="IPR018485">
    <property type="entry name" value="FGGY_C"/>
</dbReference>
<keyword evidence="6" id="KW-0684">Rhamnose metabolism</keyword>
<dbReference type="Proteomes" id="UP000657006">
    <property type="component" value="Unassembled WGS sequence"/>
</dbReference>
<dbReference type="GO" id="GO:0008993">
    <property type="term" value="F:rhamnulokinase activity"/>
    <property type="evidence" value="ECO:0007669"/>
    <property type="project" value="InterPro"/>
</dbReference>
<comment type="similarity">
    <text evidence="1">Belongs to the FGGY kinase family.</text>
</comment>
<dbReference type="InterPro" id="IPR043129">
    <property type="entry name" value="ATPase_NBD"/>
</dbReference>
<sequence>MSTKTAYLAFDYGASSGRLMLCCYDGHTIDLEEIYRFPNEPVWMNGHFYWDFPRLFHEMKMGLKKAASLDVEIAGIGIDTWGVDYGYLDEDGRLISNPFCYRDPKNAKAMDEMDVVHPFKEFYEIAGLQKMDFNTAYQVYYDVQHRHYILDCAKTFLFMPDLFAYFLTGRKACEYSIASTSQMLDARTRNWSDALLEKIGISREILPEIVEPGTVLGELTDEIVEETGMKKVPVIAVGCHDTASAVCAAPLESENSVFISSGTWSLMGMEVREPIITEKSLQYNFTNEGGVEGTIRFLKNISGLWIIQNLKKKWEEKQPDVSYMLIENEARSAERRHFIIDPDDARFMAPMNMVKEVQNYCEEQGQGRPETIGEIALAVYNGLAEKYRQNVVDIEEITGKTVDVINIVGGGTKDRLLCAMTAASTGKAVKVGPVEAAVLGNVLMQMKALGQLKDVAEGREIIKRSFPIETFN</sequence>
<proteinExistence type="inferred from homology"/>
<comment type="caution">
    <text evidence="9">The sequence shown here is derived from an EMBL/GenBank/DDBJ whole genome shotgun (WGS) entry which is preliminary data.</text>
</comment>
<gene>
    <name evidence="9" type="ORF">H8730_03640</name>
</gene>
<accession>A0A926DQE9</accession>
<keyword evidence="5" id="KW-0067">ATP-binding</keyword>
<dbReference type="CDD" id="cd07771">
    <property type="entry name" value="ASKHA_NBD_FGGY_RhaB-like"/>
    <property type="match status" value="1"/>
</dbReference>
<keyword evidence="10" id="KW-1185">Reference proteome</keyword>
<evidence type="ECO:0000256" key="6">
    <source>
        <dbReference type="ARBA" id="ARBA00023308"/>
    </source>
</evidence>
<protein>
    <submittedName>
        <fullName evidence="9">Rhamnulokinase</fullName>
    </submittedName>
</protein>
<evidence type="ECO:0000256" key="5">
    <source>
        <dbReference type="ARBA" id="ARBA00022840"/>
    </source>
</evidence>
<reference evidence="9" key="1">
    <citation type="submission" date="2020-08" db="EMBL/GenBank/DDBJ databases">
        <title>Genome public.</title>
        <authorList>
            <person name="Liu C."/>
            <person name="Sun Q."/>
        </authorList>
    </citation>
    <scope>NUCLEOTIDE SEQUENCE</scope>
    <source>
        <strain evidence="9">NSJ-32</strain>
    </source>
</reference>
<dbReference type="AlphaFoldDB" id="A0A926DQE9"/>
<evidence type="ECO:0000256" key="2">
    <source>
        <dbReference type="ARBA" id="ARBA00022679"/>
    </source>
</evidence>
<keyword evidence="2" id="KW-0808">Transferase</keyword>
<dbReference type="InterPro" id="IPR013449">
    <property type="entry name" value="Rhamnulokinase"/>
</dbReference>
<dbReference type="EMBL" id="JACRSQ010000003">
    <property type="protein sequence ID" value="MBC8542641.1"/>
    <property type="molecule type" value="Genomic_DNA"/>
</dbReference>
<dbReference type="Pfam" id="PF02782">
    <property type="entry name" value="FGGY_C"/>
    <property type="match status" value="1"/>
</dbReference>